<name>A0ABU9BXP9_9BURK</name>
<evidence type="ECO:0000259" key="7">
    <source>
        <dbReference type="Pfam" id="PF13860"/>
    </source>
</evidence>
<dbReference type="Gene3D" id="2.60.40.4070">
    <property type="match status" value="1"/>
</dbReference>
<dbReference type="Pfam" id="PF13861">
    <property type="entry name" value="FLgD_tudor"/>
    <property type="match status" value="1"/>
</dbReference>
<evidence type="ECO:0000256" key="6">
    <source>
        <dbReference type="SAM" id="MobiDB-lite"/>
    </source>
</evidence>
<dbReference type="EMBL" id="JBBUTG010000032">
    <property type="protein sequence ID" value="MEK8034636.1"/>
    <property type="molecule type" value="Genomic_DNA"/>
</dbReference>
<feature type="region of interest" description="Disordered" evidence="6">
    <location>
        <begin position="1"/>
        <end position="24"/>
    </location>
</feature>
<keyword evidence="9" id="KW-0969">Cilium</keyword>
<feature type="domain" description="FlgD Tudor-like" evidence="8">
    <location>
        <begin position="85"/>
        <end position="212"/>
    </location>
</feature>
<evidence type="ECO:0000313" key="10">
    <source>
        <dbReference type="Proteomes" id="UP001371218"/>
    </source>
</evidence>
<evidence type="ECO:0000256" key="5">
    <source>
        <dbReference type="RuleBase" id="RU362076"/>
    </source>
</evidence>
<sequence>MTTAVSNTQSSQTTANNVSNAATSAAEQSDRFMKLLVAQMQNQDPLNPMDNAQVTTQMAQISTVSGLEKLNTTVNGLNSQFVQLQAMQSAALIGHDVAIEGNTLRVQDGKGDGGFELSGAAKDVKIEILNSSGKTIGTVELEDQTAGRHTFSYDVPDAYKDSTLSFKVTATNGETAVESMTLSHQRIKAVSTFGDTLALELANGDRLAYDAVWAFL</sequence>
<organism evidence="9 10">
    <name type="scientific">Ideonella lacteola</name>
    <dbReference type="NCBI Taxonomy" id="2984193"/>
    <lineage>
        <taxon>Bacteria</taxon>
        <taxon>Pseudomonadati</taxon>
        <taxon>Pseudomonadota</taxon>
        <taxon>Betaproteobacteria</taxon>
        <taxon>Burkholderiales</taxon>
        <taxon>Sphaerotilaceae</taxon>
        <taxon>Ideonella</taxon>
    </lineage>
</organism>
<gene>
    <name evidence="9" type="ORF">AACH06_27790</name>
</gene>
<evidence type="ECO:0000256" key="1">
    <source>
        <dbReference type="ARBA" id="ARBA00010577"/>
    </source>
</evidence>
<evidence type="ECO:0000313" key="9">
    <source>
        <dbReference type="EMBL" id="MEK8034636.1"/>
    </source>
</evidence>
<dbReference type="InterPro" id="IPR025965">
    <property type="entry name" value="FlgD/Vpr_Ig-like"/>
</dbReference>
<reference evidence="9 10" key="1">
    <citation type="submission" date="2024-04" db="EMBL/GenBank/DDBJ databases">
        <title>Novel species of the genus Ideonella isolated from streams.</title>
        <authorList>
            <person name="Lu H."/>
        </authorList>
    </citation>
    <scope>NUCLEOTIDE SEQUENCE [LARGE SCALE GENOMIC DNA]</scope>
    <source>
        <strain evidence="9 10">DXS29W</strain>
    </source>
</reference>
<feature type="domain" description="FlgD/Vpr Ig-like" evidence="7">
    <location>
        <begin position="101"/>
        <end position="173"/>
    </location>
</feature>
<dbReference type="Pfam" id="PF03963">
    <property type="entry name" value="FlgD"/>
    <property type="match status" value="1"/>
</dbReference>
<proteinExistence type="inferred from homology"/>
<dbReference type="Pfam" id="PF13860">
    <property type="entry name" value="FlgD_ig"/>
    <property type="match status" value="1"/>
</dbReference>
<accession>A0ABU9BXP9</accession>
<dbReference type="InterPro" id="IPR025963">
    <property type="entry name" value="FLgD_Tudor"/>
</dbReference>
<evidence type="ECO:0000256" key="2">
    <source>
        <dbReference type="ARBA" id="ARBA00016013"/>
    </source>
</evidence>
<dbReference type="InterPro" id="IPR005648">
    <property type="entry name" value="FlgD"/>
</dbReference>
<dbReference type="RefSeq" id="WP_341429064.1">
    <property type="nucleotide sequence ID" value="NZ_JBBUTG010000032.1"/>
</dbReference>
<protein>
    <recommendedName>
        <fullName evidence="2 5">Basal-body rod modification protein FlgD</fullName>
    </recommendedName>
</protein>
<evidence type="ECO:0000259" key="8">
    <source>
        <dbReference type="Pfam" id="PF13861"/>
    </source>
</evidence>
<evidence type="ECO:0000256" key="4">
    <source>
        <dbReference type="ARBA" id="ARBA00024746"/>
    </source>
</evidence>
<comment type="caution">
    <text evidence="9">The sequence shown here is derived from an EMBL/GenBank/DDBJ whole genome shotgun (WGS) entry which is preliminary data.</text>
</comment>
<keyword evidence="3 5" id="KW-1005">Bacterial flagellum biogenesis</keyword>
<comment type="similarity">
    <text evidence="1 5">Belongs to the FlgD family.</text>
</comment>
<comment type="function">
    <text evidence="4 5">Required for flagellar hook formation. May act as a scaffolding protein.</text>
</comment>
<dbReference type="Gene3D" id="2.30.30.910">
    <property type="match status" value="1"/>
</dbReference>
<keyword evidence="9" id="KW-0282">Flagellum</keyword>
<dbReference type="Proteomes" id="UP001371218">
    <property type="component" value="Unassembled WGS sequence"/>
</dbReference>
<keyword evidence="10" id="KW-1185">Reference proteome</keyword>
<evidence type="ECO:0000256" key="3">
    <source>
        <dbReference type="ARBA" id="ARBA00022795"/>
    </source>
</evidence>
<keyword evidence="9" id="KW-0966">Cell projection</keyword>